<sequence length="149" mass="16937">MGISETLRPVSRNYWTGELHFPTFPVSRMESNRSINPTRLHQTPTSFRHFSTTNFTSGSPRIHPGGYDFRSSAHIDTGRLRITLFARLASLSAYHVPSGGWIFSCWWRYARALAGDRKSSFFPAKANSPRVNCRNTLESLSASWDALKR</sequence>
<dbReference type="Proteomes" id="UP000018936">
    <property type="component" value="Unassembled WGS sequence"/>
</dbReference>
<dbReference type="EMBL" id="AZIM01001293">
    <property type="protein sequence ID" value="ETE67450.1"/>
    <property type="molecule type" value="Genomic_DNA"/>
</dbReference>
<reference evidence="1 2" key="1">
    <citation type="journal article" date="2013" name="Proc. Natl. Acad. Sci. U.S.A.">
        <title>The king cobra genome reveals dynamic gene evolution and adaptation in the snake venom system.</title>
        <authorList>
            <person name="Vonk F.J."/>
            <person name="Casewell N.R."/>
            <person name="Henkel C.V."/>
            <person name="Heimberg A.M."/>
            <person name="Jansen H.J."/>
            <person name="McCleary R.J."/>
            <person name="Kerkkamp H.M."/>
            <person name="Vos R.A."/>
            <person name="Guerreiro I."/>
            <person name="Calvete J.J."/>
            <person name="Wuster W."/>
            <person name="Woods A.E."/>
            <person name="Logan J.M."/>
            <person name="Harrison R.A."/>
            <person name="Castoe T.A."/>
            <person name="de Koning A.P."/>
            <person name="Pollock D.D."/>
            <person name="Yandell M."/>
            <person name="Calderon D."/>
            <person name="Renjifo C."/>
            <person name="Currier R.B."/>
            <person name="Salgado D."/>
            <person name="Pla D."/>
            <person name="Sanz L."/>
            <person name="Hyder A.S."/>
            <person name="Ribeiro J.M."/>
            <person name="Arntzen J.W."/>
            <person name="van den Thillart G.E."/>
            <person name="Boetzer M."/>
            <person name="Pirovano W."/>
            <person name="Dirks R.P."/>
            <person name="Spaink H.P."/>
            <person name="Duboule D."/>
            <person name="McGlinn E."/>
            <person name="Kini R.M."/>
            <person name="Richardson M.K."/>
        </authorList>
    </citation>
    <scope>NUCLEOTIDE SEQUENCE</scope>
    <source>
        <tissue evidence="1">Blood</tissue>
    </source>
</reference>
<proteinExistence type="predicted"/>
<protein>
    <submittedName>
        <fullName evidence="1">Uncharacterized protein</fullName>
    </submittedName>
</protein>
<evidence type="ECO:0000313" key="1">
    <source>
        <dbReference type="EMBL" id="ETE67450.1"/>
    </source>
</evidence>
<accession>V8NZG0</accession>
<organism evidence="1 2">
    <name type="scientific">Ophiophagus hannah</name>
    <name type="common">King cobra</name>
    <name type="synonym">Naja hannah</name>
    <dbReference type="NCBI Taxonomy" id="8665"/>
    <lineage>
        <taxon>Eukaryota</taxon>
        <taxon>Metazoa</taxon>
        <taxon>Chordata</taxon>
        <taxon>Craniata</taxon>
        <taxon>Vertebrata</taxon>
        <taxon>Euteleostomi</taxon>
        <taxon>Lepidosauria</taxon>
        <taxon>Squamata</taxon>
        <taxon>Bifurcata</taxon>
        <taxon>Unidentata</taxon>
        <taxon>Episquamata</taxon>
        <taxon>Toxicofera</taxon>
        <taxon>Serpentes</taxon>
        <taxon>Colubroidea</taxon>
        <taxon>Elapidae</taxon>
        <taxon>Elapinae</taxon>
        <taxon>Ophiophagus</taxon>
    </lineage>
</organism>
<keyword evidence="2" id="KW-1185">Reference proteome</keyword>
<feature type="non-terminal residue" evidence="1">
    <location>
        <position position="1"/>
    </location>
</feature>
<gene>
    <name evidence="1" type="ORF">L345_06770</name>
</gene>
<name>V8NZG0_OPHHA</name>
<dbReference type="AlphaFoldDB" id="V8NZG0"/>
<comment type="caution">
    <text evidence="1">The sequence shown here is derived from an EMBL/GenBank/DDBJ whole genome shotgun (WGS) entry which is preliminary data.</text>
</comment>
<evidence type="ECO:0000313" key="2">
    <source>
        <dbReference type="Proteomes" id="UP000018936"/>
    </source>
</evidence>